<dbReference type="AlphaFoldDB" id="A0A7D5Y913"/>
<proteinExistence type="predicted"/>
<dbReference type="EMBL" id="CP058905">
    <property type="protein sequence ID" value="QLJ99501.1"/>
    <property type="molecule type" value="Genomic_DNA"/>
</dbReference>
<accession>A0A7D5Y913</accession>
<sequence>MVRIRSVLAGVMAAVVGTLGLVVGTGNPAAAETPLGHCYDDSTPAHRDAAPWRLPGGVQASWPTPLGLINGDVLRVTASGRIRIDHWGTSKSIAGELPLAGSGWPAPGLRRYMLIGKVTIGAVWLKSTGLTYGAGKWFPIGTDSDCMMYQSGALPEGGQLVLSFNDDNLGDNGDNAAVVVKQWI</sequence>
<dbReference type="Gene3D" id="2.60.120.430">
    <property type="entry name" value="Galactose-binding lectin"/>
    <property type="match status" value="1"/>
</dbReference>
<protein>
    <submittedName>
        <fullName evidence="1">Uncharacterized protein</fullName>
    </submittedName>
</protein>
<gene>
    <name evidence="1" type="ORF">HZU44_05065</name>
</gene>
<reference evidence="1" key="1">
    <citation type="submission" date="2020-08" db="EMBL/GenBank/DDBJ databases">
        <title>A bifunctional nitrone conjugated secondary metabolite targeting the ribosome.</title>
        <authorList>
            <person name="Limbrick E.M."/>
            <person name="Graf M."/>
            <person name="Derewacz D.K."/>
            <person name="Nguyen F."/>
            <person name="Spraggins J.M."/>
            <person name="Wieland M."/>
            <person name="Ynigez-Gutierrez A.E."/>
            <person name="Reisman B.J."/>
            <person name="Zinshteyn B."/>
            <person name="McCulloch K."/>
            <person name="Iverson T.M."/>
            <person name="Green R."/>
            <person name="Wilson D.N."/>
            <person name="Bachmann B.O."/>
        </authorList>
    </citation>
    <scope>NUCLEOTIDE SEQUENCE</scope>
    <source>
        <strain evidence="1">Africana</strain>
    </source>
</reference>
<organism evidence="1">
    <name type="scientific">Micromonospora carbonacea</name>
    <dbReference type="NCBI Taxonomy" id="47853"/>
    <lineage>
        <taxon>Bacteria</taxon>
        <taxon>Bacillati</taxon>
        <taxon>Actinomycetota</taxon>
        <taxon>Actinomycetes</taxon>
        <taxon>Micromonosporales</taxon>
        <taxon>Micromonosporaceae</taxon>
        <taxon>Micromonospora</taxon>
    </lineage>
</organism>
<evidence type="ECO:0000313" key="1">
    <source>
        <dbReference type="EMBL" id="QLJ99501.1"/>
    </source>
</evidence>
<name>A0A7D5Y913_9ACTN</name>